<feature type="transmembrane region" description="Helical" evidence="1">
    <location>
        <begin position="203"/>
        <end position="222"/>
    </location>
</feature>
<organism evidence="2 3">
    <name type="scientific">Syncephalis pseudoplumigaleata</name>
    <dbReference type="NCBI Taxonomy" id="1712513"/>
    <lineage>
        <taxon>Eukaryota</taxon>
        <taxon>Fungi</taxon>
        <taxon>Fungi incertae sedis</taxon>
        <taxon>Zoopagomycota</taxon>
        <taxon>Zoopagomycotina</taxon>
        <taxon>Zoopagomycetes</taxon>
        <taxon>Zoopagales</taxon>
        <taxon>Piptocephalidaceae</taxon>
        <taxon>Syncephalis</taxon>
    </lineage>
</organism>
<dbReference type="InterPro" id="IPR052744">
    <property type="entry name" value="GPAT/DAPAT"/>
</dbReference>
<dbReference type="EMBL" id="KZ989319">
    <property type="protein sequence ID" value="RKP26857.1"/>
    <property type="molecule type" value="Genomic_DNA"/>
</dbReference>
<dbReference type="GO" id="GO:0004366">
    <property type="term" value="F:glycerol-3-phosphate O-acyltransferase activity"/>
    <property type="evidence" value="ECO:0007669"/>
    <property type="project" value="TreeGrafter"/>
</dbReference>
<evidence type="ECO:0000256" key="1">
    <source>
        <dbReference type="SAM" id="Phobius"/>
    </source>
</evidence>
<dbReference type="GO" id="GO:0016287">
    <property type="term" value="F:glycerone-phosphate O-acyltransferase activity"/>
    <property type="evidence" value="ECO:0007669"/>
    <property type="project" value="TreeGrafter"/>
</dbReference>
<keyword evidence="1" id="KW-0812">Transmembrane</keyword>
<keyword evidence="3" id="KW-1185">Reference proteome</keyword>
<dbReference type="OrthoDB" id="5567124at2759"/>
<dbReference type="PANTHER" id="PTHR31605">
    <property type="entry name" value="GLYCEROL-3-PHOSPHATE O-ACYLTRANSFERASE 1"/>
    <property type="match status" value="1"/>
</dbReference>
<keyword evidence="1" id="KW-1133">Transmembrane helix</keyword>
<dbReference type="GO" id="GO:0008654">
    <property type="term" value="P:phospholipid biosynthetic process"/>
    <property type="evidence" value="ECO:0007669"/>
    <property type="project" value="TreeGrafter"/>
</dbReference>
<feature type="transmembrane region" description="Helical" evidence="1">
    <location>
        <begin position="266"/>
        <end position="284"/>
    </location>
</feature>
<proteinExistence type="predicted"/>
<dbReference type="PANTHER" id="PTHR31605:SF0">
    <property type="entry name" value="GLYCEROL-3-PHOSPHATE O-ACYLTRANSFERASE 1"/>
    <property type="match status" value="1"/>
</dbReference>
<reference evidence="3" key="1">
    <citation type="journal article" date="2018" name="Nat. Microbiol.">
        <title>Leveraging single-cell genomics to expand the fungal tree of life.</title>
        <authorList>
            <person name="Ahrendt S.R."/>
            <person name="Quandt C.A."/>
            <person name="Ciobanu D."/>
            <person name="Clum A."/>
            <person name="Salamov A."/>
            <person name="Andreopoulos B."/>
            <person name="Cheng J.F."/>
            <person name="Woyke T."/>
            <person name="Pelin A."/>
            <person name="Henrissat B."/>
            <person name="Reynolds N.K."/>
            <person name="Benny G.L."/>
            <person name="Smith M.E."/>
            <person name="James T.Y."/>
            <person name="Grigoriev I.V."/>
        </authorList>
    </citation>
    <scope>NUCLEOTIDE SEQUENCE [LARGE SCALE GENOMIC DNA]</scope>
    <source>
        <strain evidence="3">Benny S71-1</strain>
    </source>
</reference>
<accession>A0A4P9Z2T9</accession>
<keyword evidence="1" id="KW-0472">Membrane</keyword>
<name>A0A4P9Z2T9_9FUNG</name>
<feature type="transmembrane region" description="Helical" evidence="1">
    <location>
        <begin position="242"/>
        <end position="260"/>
    </location>
</feature>
<dbReference type="Proteomes" id="UP000278143">
    <property type="component" value="Unassembled WGS sequence"/>
</dbReference>
<gene>
    <name evidence="2" type="ORF">SYNPS1DRAFT_13579</name>
</gene>
<evidence type="ECO:0000313" key="3">
    <source>
        <dbReference type="Proteomes" id="UP000278143"/>
    </source>
</evidence>
<dbReference type="AlphaFoldDB" id="A0A4P9Z2T9"/>
<sequence length="355" mass="40238">MLRCLLACPGTSYTLPHMMELRDGLSWAALEHALEMEAAGKAKDTAAIIPSGITYVHKQKWRSIVIVQFGHPLDISTHLEEFKTDKRAAVKRLTRDVAQELRKITINAPDWDTLHASEVAYTLITPEDAIVPENYVKMMQHIISLFTDHEDNPEVQRLKQSLLQYRGLLTSLRLSDGDISAFAQEHIGTASVSISLVARAIRLLVDLPLFLPGYLIHFPIFLMARAIDRWEPYEECKAQDKVMATIVVLPILYGLLFRYVWSLAGYSLTGFLVATVLILTFIVYHTSLMDDRNDLFHSVLASWRMFKAVTTRRGEDGQKVLAAAELRQEGRAALYRCHRQISPSWQLTLPPPICQ</sequence>
<evidence type="ECO:0000313" key="2">
    <source>
        <dbReference type="EMBL" id="RKP26857.1"/>
    </source>
</evidence>
<protein>
    <submittedName>
        <fullName evidence="2">Uncharacterized protein</fullName>
    </submittedName>
</protein>